<dbReference type="Gene3D" id="3.30.40.10">
    <property type="entry name" value="Zinc/RING finger domain, C3HC4 (zinc finger)"/>
    <property type="match status" value="1"/>
</dbReference>
<dbReference type="RefSeq" id="XP_006819234.1">
    <property type="nucleotide sequence ID" value="XM_006819171.1"/>
</dbReference>
<sequence>MADGLESALAATANVPGSDTLDFDDSDLDIPELDDVPTLESILNEPDDVFELDDDDFGLFSTEPGDQSLDSISVGSAASLDKSPQKQRKKSSVMYAVHGSIIRHVMLKGISSQLMSAADRVDAGKPTAMAVSALISIGTSHGIVLVFDPKQALKWCLGSTAVGAQYGAVSAISINNDCSRLLAGFAKGQVTMWDLSNGKLLRTITDAHPPGSAVLHIKFTDDPTLAICSDSGGSVFELSFKRVMGMRSCESRCLFSGSRGEVCTIEPLHMNASVKDHPLQDVSLLAMATLSKVLIVTIKPKLQVFVLFLSQGDQTTLPLLAWQFVIIQISDSARVIDPVLAYARGNIIHFYQIMCQDAANIKFAPLQKIEVPYILLNIAWFNSRTLVIVDTTERLHIVDVRTEEELEVIDLVDVELVYGSSYFKSLATGGNVSKALALAGEHACYQSVVGYTGQLLLLGTKSIHVMTMRTWKERIDLLVKLVKFKDALMLALSFYTGRAKAVVGLIGSQQKRKAAVADKILELLFTFVDLSLTQNCPGRGKIDVLEKHFQEVVPVCVEYCLVLGRTDILFGTIYEKFSEDTIAKGVYLECLEPYILNDKLVSVTPGVMKDFIQHYEMKGMLQNVEACIVHMEVASLDIHQVVNLCWTHGLYDAILYVYNKGMRDYVTPLEDLLRVLESAMKSAKQLTDDQIKLGNKLLVYISCCLAGRSYPFGDIPEDIVHDVKESVFRCITKLHTKDHNEDESAYPYLRTLLQFDTREFLNVLALAFEEPEFDSQEGIYPLNVQSRQHVVDILLQIMVESVGFTPTQVGCLFTFLARQMAKHENSILVNRLLFEQVLEFLSNPDDEGRHEERQQALLELLNAGGLQQVNENRLLSLAENARFYRVCELLYDKRREYYKILDCYLKDAYRQNHAFSFVHAIMSETVYTQKEKDELQQQTLSHLEELVTIDSKATAQLVLTDLTLSIADIVTKLESQQVVLYEFLKGLFEYRENTGSAIHIRDQTVIEPEVQEKYIELMCKYNISNVYHYIRNTDNYRLEETLKVCENKQIYLLEQAGDVHGAFGIMLEKLQNKVRLFMELVTQNDEGQAEFKELTKHVLNSMMGYIALPAILQKTMQDPTYSSGKFGDMKELILGMLDTYNYEKTLLKTTNNLLNHDLHGSLVNLTMAVNKGLAAKDDNCHVCSKPHTDQDQQSVCIFSCGHAYHTLCLLSVGSCTMIDGQQHWFCYQCNTNKRRGVKDRKKSLTQLSPTSKSPPNINVVQNGKKKVQDTQLDAAQEMALSKLRQATRGPSRLAILSELSRANRSHPSRKGVVSADSILHKESFKLHLSAPPLDTSLE</sequence>
<evidence type="ECO:0000256" key="5">
    <source>
        <dbReference type="PROSITE-ProRule" id="PRU00146"/>
    </source>
</evidence>
<dbReference type="PANTHER" id="PTHR12616">
    <property type="entry name" value="VACUOLAR PROTEIN SORTING VPS41"/>
    <property type="match status" value="1"/>
</dbReference>
<dbReference type="CDD" id="cd16687">
    <property type="entry name" value="RING-H2_Vps8"/>
    <property type="match status" value="1"/>
</dbReference>
<feature type="compositionally biased region" description="Polar residues" evidence="7">
    <location>
        <begin position="1244"/>
        <end position="1260"/>
    </location>
</feature>
<dbReference type="InterPro" id="IPR036322">
    <property type="entry name" value="WD40_repeat_dom_sf"/>
</dbReference>
<dbReference type="Pfam" id="PF25066">
    <property type="entry name" value="TPR_VPS8_2"/>
    <property type="match status" value="1"/>
</dbReference>
<feature type="domain" description="PHD-type" evidence="8">
    <location>
        <begin position="1177"/>
        <end position="1232"/>
    </location>
</feature>
<evidence type="ECO:0000256" key="3">
    <source>
        <dbReference type="ARBA" id="ARBA00022771"/>
    </source>
</evidence>
<evidence type="ECO:0000256" key="1">
    <source>
        <dbReference type="ARBA" id="ARBA00009422"/>
    </source>
</evidence>
<proteinExistence type="inferred from homology"/>
<evidence type="ECO:0000256" key="4">
    <source>
        <dbReference type="ARBA" id="ARBA00022833"/>
    </source>
</evidence>
<evidence type="ECO:0000313" key="10">
    <source>
        <dbReference type="RefSeq" id="XP_006819234.1"/>
    </source>
</evidence>
<evidence type="ECO:0000313" key="9">
    <source>
        <dbReference type="Proteomes" id="UP000694865"/>
    </source>
</evidence>
<dbReference type="InterPro" id="IPR025941">
    <property type="entry name" value="Vps8_central_dom"/>
</dbReference>
<dbReference type="SUPFAM" id="SSF57903">
    <property type="entry name" value="FYVE/PHD zinc finger"/>
    <property type="match status" value="1"/>
</dbReference>
<evidence type="ECO:0000259" key="8">
    <source>
        <dbReference type="PROSITE" id="PS50016"/>
    </source>
</evidence>
<dbReference type="Pfam" id="PF23556">
    <property type="entry name" value="TPR_Vps41"/>
    <property type="match status" value="1"/>
</dbReference>
<dbReference type="InterPro" id="IPR019787">
    <property type="entry name" value="Znf_PHD-finger"/>
</dbReference>
<keyword evidence="4" id="KW-0862">Zinc</keyword>
<evidence type="ECO:0000256" key="7">
    <source>
        <dbReference type="SAM" id="MobiDB-lite"/>
    </source>
</evidence>
<reference evidence="10" key="1">
    <citation type="submission" date="2025-08" db="UniProtKB">
        <authorList>
            <consortium name="RefSeq"/>
        </authorList>
    </citation>
    <scope>IDENTIFICATION</scope>
    <source>
        <tissue evidence="10">Testes</tissue>
    </source>
</reference>
<dbReference type="InterPro" id="IPR056939">
    <property type="entry name" value="Znf_RING_Vps8"/>
</dbReference>
<keyword evidence="2" id="KW-0479">Metal-binding</keyword>
<dbReference type="Gene3D" id="2.130.10.10">
    <property type="entry name" value="YVTN repeat-like/Quinoprotein amine dehydrogenase"/>
    <property type="match status" value="1"/>
</dbReference>
<feature type="repeat" description="WD" evidence="6">
    <location>
        <begin position="162"/>
        <end position="203"/>
    </location>
</feature>
<keyword evidence="9" id="KW-1185">Reference proteome</keyword>
<dbReference type="GeneID" id="102810066"/>
<gene>
    <name evidence="10" type="primary">LOC102810066</name>
</gene>
<keyword evidence="3 5" id="KW-0863">Zinc-finger</keyword>
<dbReference type="InterPro" id="IPR059070">
    <property type="entry name" value="TPR_VPS8_2"/>
</dbReference>
<dbReference type="InterPro" id="IPR015943">
    <property type="entry name" value="WD40/YVTN_repeat-like_dom_sf"/>
</dbReference>
<dbReference type="PROSITE" id="PS50082">
    <property type="entry name" value="WD_REPEATS_2"/>
    <property type="match status" value="1"/>
</dbReference>
<keyword evidence="6" id="KW-0853">WD repeat</keyword>
<name>A0ABM0MGU3_SACKO</name>
<evidence type="ECO:0000256" key="2">
    <source>
        <dbReference type="ARBA" id="ARBA00022723"/>
    </source>
</evidence>
<dbReference type="InterPro" id="IPR045111">
    <property type="entry name" value="Vps41/Vps8"/>
</dbReference>
<dbReference type="Pfam" id="PF12816">
    <property type="entry name" value="TPR_Vps8"/>
    <property type="match status" value="1"/>
</dbReference>
<accession>A0ABM0MGU3</accession>
<dbReference type="Pfam" id="PF23410">
    <property type="entry name" value="Beta-prop_VPS8"/>
    <property type="match status" value="1"/>
</dbReference>
<dbReference type="InterPro" id="IPR013083">
    <property type="entry name" value="Znf_RING/FYVE/PHD"/>
</dbReference>
<dbReference type="Proteomes" id="UP000694865">
    <property type="component" value="Unplaced"/>
</dbReference>
<dbReference type="PROSITE" id="PS50016">
    <property type="entry name" value="ZF_PHD_2"/>
    <property type="match status" value="1"/>
</dbReference>
<dbReference type="InterPro" id="IPR001680">
    <property type="entry name" value="WD40_rpt"/>
</dbReference>
<organism evidence="9 10">
    <name type="scientific">Saccoglossus kowalevskii</name>
    <name type="common">Acorn worm</name>
    <dbReference type="NCBI Taxonomy" id="10224"/>
    <lineage>
        <taxon>Eukaryota</taxon>
        <taxon>Metazoa</taxon>
        <taxon>Hemichordata</taxon>
        <taxon>Enteropneusta</taxon>
        <taxon>Harrimaniidae</taxon>
        <taxon>Saccoglossus</taxon>
    </lineage>
</organism>
<dbReference type="SUPFAM" id="SSF50978">
    <property type="entry name" value="WD40 repeat-like"/>
    <property type="match status" value="1"/>
</dbReference>
<evidence type="ECO:0000256" key="6">
    <source>
        <dbReference type="PROSITE-ProRule" id="PRU00221"/>
    </source>
</evidence>
<protein>
    <submittedName>
        <fullName evidence="10">Vacuolar protein sorting-associated protein 8 homolog</fullName>
    </submittedName>
</protein>
<dbReference type="InterPro" id="IPR011011">
    <property type="entry name" value="Znf_FYVE_PHD"/>
</dbReference>
<dbReference type="PANTHER" id="PTHR12616:SF8">
    <property type="entry name" value="VACUOLAR PROTEIN SORTING-ASSOCIATED PROTEIN 8 HOMOLOG"/>
    <property type="match status" value="1"/>
</dbReference>
<comment type="similarity">
    <text evidence="1">Belongs to the VPS8 family.</text>
</comment>
<dbReference type="Pfam" id="PF23412">
    <property type="entry name" value="zf_RING_Vps8"/>
    <property type="match status" value="1"/>
</dbReference>
<feature type="region of interest" description="Disordered" evidence="7">
    <location>
        <begin position="1238"/>
        <end position="1260"/>
    </location>
</feature>